<feature type="transmembrane region" description="Helical" evidence="9">
    <location>
        <begin position="95"/>
        <end position="120"/>
    </location>
</feature>
<organism evidence="11 12">
    <name type="scientific">Paragemmobacter aquarius</name>
    <dbReference type="NCBI Taxonomy" id="2169400"/>
    <lineage>
        <taxon>Bacteria</taxon>
        <taxon>Pseudomonadati</taxon>
        <taxon>Pseudomonadota</taxon>
        <taxon>Alphaproteobacteria</taxon>
        <taxon>Rhodobacterales</taxon>
        <taxon>Paracoccaceae</taxon>
        <taxon>Paragemmobacter</taxon>
    </lineage>
</organism>
<comment type="catalytic activity">
    <reaction evidence="9">
        <text>N-terminal S-1,2-diacyl-sn-glyceryl-L-cysteinyl-[lipoprotein] + a glycerophospholipid = N-acyl-S-1,2-diacyl-sn-glyceryl-L-cysteinyl-[lipoprotein] + a 2-acyl-sn-glycero-3-phospholipid + H(+)</text>
        <dbReference type="Rhea" id="RHEA:48228"/>
        <dbReference type="Rhea" id="RHEA-COMP:14681"/>
        <dbReference type="Rhea" id="RHEA-COMP:14684"/>
        <dbReference type="ChEBI" id="CHEBI:15378"/>
        <dbReference type="ChEBI" id="CHEBI:136912"/>
        <dbReference type="ChEBI" id="CHEBI:140656"/>
        <dbReference type="ChEBI" id="CHEBI:140657"/>
        <dbReference type="ChEBI" id="CHEBI:140660"/>
        <dbReference type="EC" id="2.3.1.269"/>
    </reaction>
</comment>
<keyword evidence="6 9" id="KW-1133">Transmembrane helix</keyword>
<dbReference type="PANTHER" id="PTHR38686:SF1">
    <property type="entry name" value="APOLIPOPROTEIN N-ACYLTRANSFERASE"/>
    <property type="match status" value="1"/>
</dbReference>
<dbReference type="Gene3D" id="3.60.110.10">
    <property type="entry name" value="Carbon-nitrogen hydrolase"/>
    <property type="match status" value="1"/>
</dbReference>
<dbReference type="GO" id="GO:0042158">
    <property type="term" value="P:lipoprotein biosynthetic process"/>
    <property type="evidence" value="ECO:0007669"/>
    <property type="project" value="UniProtKB-UniRule"/>
</dbReference>
<feature type="domain" description="CN hydrolase" evidence="10">
    <location>
        <begin position="239"/>
        <end position="478"/>
    </location>
</feature>
<comment type="pathway">
    <text evidence="9">Protein modification; lipoprotein biosynthesis (N-acyl transfer).</text>
</comment>
<dbReference type="HAMAP" id="MF_01148">
    <property type="entry name" value="Lnt"/>
    <property type="match status" value="1"/>
</dbReference>
<feature type="transmembrane region" description="Helical" evidence="9">
    <location>
        <begin position="14"/>
        <end position="33"/>
    </location>
</feature>
<keyword evidence="7 9" id="KW-0472">Membrane</keyword>
<gene>
    <name evidence="9 11" type="primary">lnt</name>
    <name evidence="11" type="ORF">HYN69_20190</name>
</gene>
<feature type="transmembrane region" description="Helical" evidence="9">
    <location>
        <begin position="173"/>
        <end position="193"/>
    </location>
</feature>
<dbReference type="InterPro" id="IPR045378">
    <property type="entry name" value="LNT_N"/>
</dbReference>
<accession>A0A2S0USU4</accession>
<dbReference type="SUPFAM" id="SSF56317">
    <property type="entry name" value="Carbon-nitrogen hydrolase"/>
    <property type="match status" value="1"/>
</dbReference>
<evidence type="ECO:0000256" key="1">
    <source>
        <dbReference type="ARBA" id="ARBA00004651"/>
    </source>
</evidence>
<comment type="function">
    <text evidence="9">Catalyzes the phospholipid dependent N-acylation of the N-terminal cysteine of apolipoprotein, the last step in lipoprotein maturation.</text>
</comment>
<dbReference type="GO" id="GO:0016410">
    <property type="term" value="F:N-acyltransferase activity"/>
    <property type="evidence" value="ECO:0007669"/>
    <property type="project" value="UniProtKB-UniRule"/>
</dbReference>
<reference evidence="11 12" key="1">
    <citation type="submission" date="2018-04" db="EMBL/GenBank/DDBJ databases">
        <title>Genome sequencing of Gemmobacter.</title>
        <authorList>
            <person name="Yi H."/>
            <person name="Baek M.-G."/>
        </authorList>
    </citation>
    <scope>NUCLEOTIDE SEQUENCE [LARGE SCALE GENOMIC DNA]</scope>
    <source>
        <strain evidence="11 12">HYN0069</strain>
        <plasmid evidence="11 12">unnamed2</plasmid>
    </source>
</reference>
<evidence type="ECO:0000256" key="4">
    <source>
        <dbReference type="ARBA" id="ARBA00022679"/>
    </source>
</evidence>
<dbReference type="AlphaFoldDB" id="A0A2S0USU4"/>
<dbReference type="EMBL" id="CP028920">
    <property type="protein sequence ID" value="AWB50889.1"/>
    <property type="molecule type" value="Genomic_DNA"/>
</dbReference>
<dbReference type="PROSITE" id="PS50263">
    <property type="entry name" value="CN_HYDROLASE"/>
    <property type="match status" value="1"/>
</dbReference>
<dbReference type="RefSeq" id="WP_108437661.1">
    <property type="nucleotide sequence ID" value="NZ_CP028920.1"/>
</dbReference>
<feature type="transmembrane region" description="Helical" evidence="9">
    <location>
        <begin position="491"/>
        <end position="509"/>
    </location>
</feature>
<keyword evidence="3 9" id="KW-1003">Cell membrane</keyword>
<keyword evidence="5 9" id="KW-0812">Transmembrane</keyword>
<evidence type="ECO:0000256" key="2">
    <source>
        <dbReference type="ARBA" id="ARBA00010065"/>
    </source>
</evidence>
<geneLocation type="plasmid" evidence="11 12">
    <name>unnamed2</name>
</geneLocation>
<evidence type="ECO:0000256" key="8">
    <source>
        <dbReference type="ARBA" id="ARBA00023315"/>
    </source>
</evidence>
<sequence>MITSDAHPFSGGKLLQGLPGLGVALAAGAALVLALPPYSILPFALIAFAVLAIMLHGTPWPVAFRIGYLFGLGQFVPGLFWITESFQVEADRFGWLALPAVFGLAALLAVFPAFACALAARMARAGLPLSLSLATGWTGLEWLRGHVLTGFPWNLAAYTLADWLPLAQMASLVGSYGLGFLLVLCSALVGLAFRAPARRLQVIRFASATAIAVTVAGFGFARLTLSDPPSERGTQIRVVQPNIAQSAKWDEGSRKANILRLLALSARPGDYDILLWPETAWPGFLAEDTGARIMLGWLLPKTAVLLAGSPEREVTSNETVYRNSVLAIAPDGSVLTRYAKHHLVPFGEYVPWRRVLPFQRLVESLGDFLPGPGPRTLAFGPHPYAGIAICYEIIFPGHVVDDAIRPDWIFNATNDAWFGSSIGPKQHLASARMRAIEEGLPLVRAANTGISAVVDAYGETLAMLDIETSGVIDMRLPRSLPPTLYARLGDWSALLLILGSWGVFAFWVWRKKTVLKGSQK</sequence>
<proteinExistence type="inferred from homology"/>
<keyword evidence="4 9" id="KW-0808">Transferase</keyword>
<dbReference type="InterPro" id="IPR036526">
    <property type="entry name" value="C-N_Hydrolase_sf"/>
</dbReference>
<evidence type="ECO:0000256" key="9">
    <source>
        <dbReference type="HAMAP-Rule" id="MF_01148"/>
    </source>
</evidence>
<comment type="similarity">
    <text evidence="2 9">Belongs to the CN hydrolase family. Apolipoprotein N-acyltransferase subfamily.</text>
</comment>
<dbReference type="InterPro" id="IPR003010">
    <property type="entry name" value="C-N_Hydrolase"/>
</dbReference>
<evidence type="ECO:0000313" key="11">
    <source>
        <dbReference type="EMBL" id="AWB50889.1"/>
    </source>
</evidence>
<keyword evidence="8 9" id="KW-0012">Acyltransferase</keyword>
<dbReference type="PANTHER" id="PTHR38686">
    <property type="entry name" value="APOLIPOPROTEIN N-ACYLTRANSFERASE"/>
    <property type="match status" value="1"/>
</dbReference>
<dbReference type="Pfam" id="PF20154">
    <property type="entry name" value="LNT_N"/>
    <property type="match status" value="1"/>
</dbReference>
<dbReference type="EC" id="2.3.1.269" evidence="9"/>
<keyword evidence="11" id="KW-0614">Plasmid</keyword>
<dbReference type="CDD" id="cd07571">
    <property type="entry name" value="ALP_N-acyl_transferase"/>
    <property type="match status" value="1"/>
</dbReference>
<dbReference type="Pfam" id="PF00795">
    <property type="entry name" value="CN_hydrolase"/>
    <property type="match status" value="1"/>
</dbReference>
<dbReference type="InterPro" id="IPR004563">
    <property type="entry name" value="Apolipo_AcylTrfase"/>
</dbReference>
<evidence type="ECO:0000313" key="12">
    <source>
        <dbReference type="Proteomes" id="UP000244496"/>
    </source>
</evidence>
<dbReference type="NCBIfam" id="TIGR00546">
    <property type="entry name" value="lnt"/>
    <property type="match status" value="1"/>
</dbReference>
<protein>
    <recommendedName>
        <fullName evidence="9">Apolipoprotein N-acyltransferase</fullName>
        <shortName evidence="9">ALP N-acyltransferase</shortName>
        <ecNumber evidence="9">2.3.1.269</ecNumber>
    </recommendedName>
</protein>
<dbReference type="KEGG" id="geh:HYN69_20190"/>
<keyword evidence="11" id="KW-0449">Lipoprotein</keyword>
<comment type="subcellular location">
    <subcellularLocation>
        <location evidence="1 9">Cell membrane</location>
        <topology evidence="1 9">Multi-pass membrane protein</topology>
    </subcellularLocation>
</comment>
<feature type="transmembrane region" description="Helical" evidence="9">
    <location>
        <begin position="63"/>
        <end position="83"/>
    </location>
</feature>
<dbReference type="UniPathway" id="UPA00666"/>
<evidence type="ECO:0000259" key="10">
    <source>
        <dbReference type="PROSITE" id="PS50263"/>
    </source>
</evidence>
<keyword evidence="12" id="KW-1185">Reference proteome</keyword>
<dbReference type="Proteomes" id="UP000244496">
    <property type="component" value="Plasmid unnamed2"/>
</dbReference>
<feature type="transmembrane region" description="Helical" evidence="9">
    <location>
        <begin position="205"/>
        <end position="225"/>
    </location>
</feature>
<evidence type="ECO:0000256" key="6">
    <source>
        <dbReference type="ARBA" id="ARBA00022989"/>
    </source>
</evidence>
<name>A0A2S0USU4_9RHOB</name>
<dbReference type="GO" id="GO:0005886">
    <property type="term" value="C:plasma membrane"/>
    <property type="evidence" value="ECO:0007669"/>
    <property type="project" value="UniProtKB-SubCell"/>
</dbReference>
<dbReference type="OrthoDB" id="9804277at2"/>
<evidence type="ECO:0000256" key="3">
    <source>
        <dbReference type="ARBA" id="ARBA00022475"/>
    </source>
</evidence>
<evidence type="ECO:0000256" key="5">
    <source>
        <dbReference type="ARBA" id="ARBA00022692"/>
    </source>
</evidence>
<evidence type="ECO:0000256" key="7">
    <source>
        <dbReference type="ARBA" id="ARBA00023136"/>
    </source>
</evidence>